<evidence type="ECO:0000313" key="1">
    <source>
        <dbReference type="EMBL" id="TBU21177.1"/>
    </source>
</evidence>
<name>A0A4Q9M4K3_9APHY</name>
<dbReference type="Proteomes" id="UP000292957">
    <property type="component" value="Unassembled WGS sequence"/>
</dbReference>
<sequence length="111" mass="12166">MCLAAGCHAHFHCSLYLLTRLLPTTLSVSKRHRSLLISMSSKFTMTATTSSLTSPQLLLLQGGYLASVRDGQSDPEGLSFPMSLAIQSSCSAWLDELLACLELQLQPWPWP</sequence>
<gene>
    <name evidence="1" type="ORF">BD311DRAFT_772431</name>
</gene>
<reference evidence="1" key="1">
    <citation type="submission" date="2019-01" db="EMBL/GenBank/DDBJ databases">
        <title>Draft genome sequences of three monokaryotic isolates of the white-rot basidiomycete fungus Dichomitus squalens.</title>
        <authorList>
            <consortium name="DOE Joint Genome Institute"/>
            <person name="Lopez S.C."/>
            <person name="Andreopoulos B."/>
            <person name="Pangilinan J."/>
            <person name="Lipzen A."/>
            <person name="Riley R."/>
            <person name="Ahrendt S."/>
            <person name="Ng V."/>
            <person name="Barry K."/>
            <person name="Daum C."/>
            <person name="Grigoriev I.V."/>
            <person name="Hilden K.S."/>
            <person name="Makela M.R."/>
            <person name="de Vries R.P."/>
        </authorList>
    </citation>
    <scope>NUCLEOTIDE SEQUENCE [LARGE SCALE GENOMIC DNA]</scope>
    <source>
        <strain evidence="1">OM18370.1</strain>
    </source>
</reference>
<dbReference type="AlphaFoldDB" id="A0A4Q9M4K3"/>
<organism evidence="1">
    <name type="scientific">Dichomitus squalens</name>
    <dbReference type="NCBI Taxonomy" id="114155"/>
    <lineage>
        <taxon>Eukaryota</taxon>
        <taxon>Fungi</taxon>
        <taxon>Dikarya</taxon>
        <taxon>Basidiomycota</taxon>
        <taxon>Agaricomycotina</taxon>
        <taxon>Agaricomycetes</taxon>
        <taxon>Polyporales</taxon>
        <taxon>Polyporaceae</taxon>
        <taxon>Dichomitus</taxon>
    </lineage>
</organism>
<protein>
    <submittedName>
        <fullName evidence="1">Uncharacterized protein</fullName>
    </submittedName>
</protein>
<proteinExistence type="predicted"/>
<accession>A0A4Q9M4K3</accession>
<dbReference type="EMBL" id="ML143686">
    <property type="protein sequence ID" value="TBU21177.1"/>
    <property type="molecule type" value="Genomic_DNA"/>
</dbReference>